<organism evidence="2 3">
    <name type="scientific">Stigmatella ashevillensis</name>
    <dbReference type="NCBI Taxonomy" id="2995309"/>
    <lineage>
        <taxon>Bacteria</taxon>
        <taxon>Pseudomonadati</taxon>
        <taxon>Myxococcota</taxon>
        <taxon>Myxococcia</taxon>
        <taxon>Myxococcales</taxon>
        <taxon>Cystobacterineae</taxon>
        <taxon>Archangiaceae</taxon>
        <taxon>Stigmatella</taxon>
    </lineage>
</organism>
<keyword evidence="3" id="KW-1185">Reference proteome</keyword>
<name>A0ABT5D1Y3_9BACT</name>
<keyword evidence="2" id="KW-0255">Endonuclease</keyword>
<keyword evidence="2" id="KW-0540">Nuclease</keyword>
<dbReference type="InterPro" id="IPR044927">
    <property type="entry name" value="Endonuclea_NS_2"/>
</dbReference>
<dbReference type="RefSeq" id="WP_272134900.1">
    <property type="nucleotide sequence ID" value="NZ_JAQNDM010000002.1"/>
</dbReference>
<reference evidence="2 3" key="1">
    <citation type="submission" date="2022-11" db="EMBL/GenBank/DDBJ databases">
        <title>Minimal conservation of predation-associated metabolite biosynthetic gene clusters underscores biosynthetic potential of Myxococcota including descriptions for ten novel species: Archangium lansinium sp. nov., Myxococcus landrumus sp. nov., Nannocystis bai.</title>
        <authorList>
            <person name="Ahearne A."/>
            <person name="Stevens C."/>
            <person name="Dowd S."/>
        </authorList>
    </citation>
    <scope>NUCLEOTIDE SEQUENCE [LARGE SCALE GENOMIC DNA]</scope>
    <source>
        <strain evidence="2 3">NCWAL01</strain>
    </source>
</reference>
<dbReference type="Proteomes" id="UP001221838">
    <property type="component" value="Unassembled WGS sequence"/>
</dbReference>
<feature type="domain" description="Type VII secretion system protein EssD-like" evidence="1">
    <location>
        <begin position="46"/>
        <end position="146"/>
    </location>
</feature>
<sequence length="210" mass="23727">MPPRVVTFNRRISRGAPQLRTIKGFTLPDVQITLEDPPVGRGWGARPLRAEAVLMPTVPSPRPATPDPIAQWLPQGVPDVDKGHLIALELGGPNVAENVAPQWGFWQENGRWRKMERRLKSLLDTFLGAPPVQFIYMTVEVVYKDTPSRTGWGFPKQFFVTAQVCDEKGTKQDSYVYFESQKMDRLLFEGVPDAWDKNVVPGIFPAKWTL</sequence>
<dbReference type="EMBL" id="JAQNDM010000002">
    <property type="protein sequence ID" value="MDC0707662.1"/>
    <property type="molecule type" value="Genomic_DNA"/>
</dbReference>
<keyword evidence="2" id="KW-0378">Hydrolase</keyword>
<comment type="caution">
    <text evidence="2">The sequence shown here is derived from an EMBL/GenBank/DDBJ whole genome shotgun (WGS) entry which is preliminary data.</text>
</comment>
<accession>A0ABT5D1Y3</accession>
<dbReference type="Gene3D" id="3.40.570.10">
    <property type="entry name" value="Extracellular Endonuclease, subunit A"/>
    <property type="match status" value="1"/>
</dbReference>
<dbReference type="GO" id="GO:0004519">
    <property type="term" value="F:endonuclease activity"/>
    <property type="evidence" value="ECO:0007669"/>
    <property type="project" value="UniProtKB-KW"/>
</dbReference>
<evidence type="ECO:0000259" key="1">
    <source>
        <dbReference type="Pfam" id="PF13930"/>
    </source>
</evidence>
<proteinExistence type="predicted"/>
<protein>
    <submittedName>
        <fullName evidence="2">DNA/RNA non-specific endonuclease</fullName>
    </submittedName>
</protein>
<dbReference type="InterPro" id="IPR044929">
    <property type="entry name" value="DNA/RNA_non-sp_Endonuclease_sf"/>
</dbReference>
<gene>
    <name evidence="2" type="ORF">POL68_04200</name>
</gene>
<dbReference type="Pfam" id="PF13930">
    <property type="entry name" value="Endonuclea_NS_2"/>
    <property type="match status" value="1"/>
</dbReference>
<evidence type="ECO:0000313" key="2">
    <source>
        <dbReference type="EMBL" id="MDC0707662.1"/>
    </source>
</evidence>
<evidence type="ECO:0000313" key="3">
    <source>
        <dbReference type="Proteomes" id="UP001221838"/>
    </source>
</evidence>